<keyword evidence="3" id="KW-0804">Transcription</keyword>
<evidence type="ECO:0000313" key="5">
    <source>
        <dbReference type="EMBL" id="SFC02021.1"/>
    </source>
</evidence>
<keyword evidence="1" id="KW-0805">Transcription regulation</keyword>
<dbReference type="InterPro" id="IPR059106">
    <property type="entry name" value="WHD_MalT"/>
</dbReference>
<dbReference type="AlphaFoldDB" id="A0AAQ1KDS0"/>
<proteinExistence type="predicted"/>
<organism evidence="5 6">
    <name type="scientific">Pseudomonas citronellolis</name>
    <dbReference type="NCBI Taxonomy" id="53408"/>
    <lineage>
        <taxon>Bacteria</taxon>
        <taxon>Pseudomonadati</taxon>
        <taxon>Pseudomonadota</taxon>
        <taxon>Gammaproteobacteria</taxon>
        <taxon>Pseudomonadales</taxon>
        <taxon>Pseudomonadaceae</taxon>
        <taxon>Pseudomonas</taxon>
    </lineage>
</organism>
<evidence type="ECO:0000256" key="2">
    <source>
        <dbReference type="ARBA" id="ARBA00023125"/>
    </source>
</evidence>
<dbReference type="CDD" id="cd06170">
    <property type="entry name" value="LuxR_C_like"/>
    <property type="match status" value="1"/>
</dbReference>
<comment type="caution">
    <text evidence="5">The sequence shown here is derived from an EMBL/GenBank/DDBJ whole genome shotgun (WGS) entry which is preliminary data.</text>
</comment>
<dbReference type="SUPFAM" id="SSF46894">
    <property type="entry name" value="C-terminal effector domain of the bipartite response regulators"/>
    <property type="match status" value="1"/>
</dbReference>
<gene>
    <name evidence="5" type="ORF">SAMN05216577_102128</name>
</gene>
<dbReference type="SUPFAM" id="SSF52540">
    <property type="entry name" value="P-loop containing nucleoside triphosphate hydrolases"/>
    <property type="match status" value="1"/>
</dbReference>
<dbReference type="InterPro" id="IPR011990">
    <property type="entry name" value="TPR-like_helical_dom_sf"/>
</dbReference>
<dbReference type="PANTHER" id="PTHR44688">
    <property type="entry name" value="DNA-BINDING TRANSCRIPTIONAL ACTIVATOR DEVR_DOSR"/>
    <property type="match status" value="1"/>
</dbReference>
<dbReference type="GO" id="GO:0003677">
    <property type="term" value="F:DNA binding"/>
    <property type="evidence" value="ECO:0007669"/>
    <property type="project" value="UniProtKB-KW"/>
</dbReference>
<dbReference type="Pfam" id="PF25873">
    <property type="entry name" value="WHD_MalT"/>
    <property type="match status" value="1"/>
</dbReference>
<feature type="domain" description="HTH luxR-type" evidence="4">
    <location>
        <begin position="817"/>
        <end position="882"/>
    </location>
</feature>
<dbReference type="EMBL" id="FOLS01000002">
    <property type="protein sequence ID" value="SFC02021.1"/>
    <property type="molecule type" value="Genomic_DNA"/>
</dbReference>
<dbReference type="Pfam" id="PF05729">
    <property type="entry name" value="NACHT"/>
    <property type="match status" value="1"/>
</dbReference>
<dbReference type="PROSITE" id="PS00622">
    <property type="entry name" value="HTH_LUXR_1"/>
    <property type="match status" value="1"/>
</dbReference>
<evidence type="ECO:0000256" key="3">
    <source>
        <dbReference type="ARBA" id="ARBA00023163"/>
    </source>
</evidence>
<dbReference type="InterPro" id="IPR036388">
    <property type="entry name" value="WH-like_DNA-bd_sf"/>
</dbReference>
<dbReference type="PANTHER" id="PTHR44688:SF16">
    <property type="entry name" value="DNA-BINDING TRANSCRIPTIONAL ACTIVATOR DEVR_DOSR"/>
    <property type="match status" value="1"/>
</dbReference>
<dbReference type="GO" id="GO:0006355">
    <property type="term" value="P:regulation of DNA-templated transcription"/>
    <property type="evidence" value="ECO:0007669"/>
    <property type="project" value="InterPro"/>
</dbReference>
<keyword evidence="6" id="KW-1185">Reference proteome</keyword>
<keyword evidence="2" id="KW-0238">DNA-binding</keyword>
<dbReference type="InterPro" id="IPR007111">
    <property type="entry name" value="NACHT_NTPase"/>
</dbReference>
<accession>A0AAQ1KDS0</accession>
<dbReference type="InterPro" id="IPR027417">
    <property type="entry name" value="P-loop_NTPase"/>
</dbReference>
<sequence length="885" mass="97799">MGTASMSTLADGRFAPIVDISDSLLRQRLFDALLGAAPRDARLVLVCAPAGFGKTTLLAQVERLLAERGEYTFWVNCGESDCRPELFLESLLQCLHQGGLGPAEDAGLGALLGLLEACPRNCNLFVDQLDLALDLEVERLLEDLARRLPSGCRLLLGSRRQPALPLTQLQLAGLLRVVEADNLRFTEEETQQLLGAQLGETRARYWANYTEGWPFALQLLRLRCNGNLDGQAPPETDPYASLGGIFDYLAEEVFASLPVELSGFLLDCSILDSVDVPSANALRGRDDAEHWLREAARLAPIVVPEQPLRVRLHPLLREFLLGRLESREPDRFALLQGRAADFHAQRQQVFRAVEHASQGGLYYQAVSIILEAGAVRLLVSEGTARTRALLELLPLTLVRREPRLRLMLICLHMLSGETLQDSLDLSRLEAAYGGVTSSAEDAETRTDLLYVRAMMLIGCVQRAGDGASREVVARAMADARARFFEDPRYLCLVLPSEIMLLLRYGSIDEARLRLEEFIEVNRGEGFRENQPWSLVYRALSDSAQARFDEVLQAVTFLLAKDGPLASPQARVLFHLVHALLGHVHYVRGELEQARQAFAHCASRLGNAMAEAWERGLIGAARAAYFLGDSAQAMASLEAAWAGRALEYPLRRAVAATLVELRLRQGEVEAGLELALEINLAKLWQEILDGRPLFWAELVAIAQAHYWLQAAQGQMAAALLTAEAFERLARDRRNRSGVGRALALKAHALLAGELPGQPTAVLDEALELLGQGGAVQSFIEAGAEVITHLREMSRRQGHAQAQLIARCIELWERHFRARLDAQALFTRRELDALMGLAGGRTTKVIARELGISPETVKQHLKSVYAKLGVHRRREALAMARRRAILP</sequence>
<protein>
    <submittedName>
        <fullName evidence="5">ATP-, maltotriose-and DNA-dependent transcriptional regulator MalT</fullName>
    </submittedName>
</protein>
<dbReference type="Gene3D" id="1.10.10.10">
    <property type="entry name" value="Winged helix-like DNA-binding domain superfamily/Winged helix DNA-binding domain"/>
    <property type="match status" value="1"/>
</dbReference>
<dbReference type="PRINTS" id="PR00038">
    <property type="entry name" value="HTHLUXR"/>
</dbReference>
<dbReference type="PROSITE" id="PS50043">
    <property type="entry name" value="HTH_LUXR_2"/>
    <property type="match status" value="1"/>
</dbReference>
<dbReference type="InterPro" id="IPR000792">
    <property type="entry name" value="Tscrpt_reg_LuxR_C"/>
</dbReference>
<evidence type="ECO:0000256" key="1">
    <source>
        <dbReference type="ARBA" id="ARBA00023015"/>
    </source>
</evidence>
<dbReference type="Proteomes" id="UP000183385">
    <property type="component" value="Unassembled WGS sequence"/>
</dbReference>
<dbReference type="Gene3D" id="1.25.40.10">
    <property type="entry name" value="Tetratricopeptide repeat domain"/>
    <property type="match status" value="1"/>
</dbReference>
<dbReference type="InterPro" id="IPR016032">
    <property type="entry name" value="Sig_transdc_resp-reg_C-effctor"/>
</dbReference>
<evidence type="ECO:0000313" key="6">
    <source>
        <dbReference type="Proteomes" id="UP000183385"/>
    </source>
</evidence>
<reference evidence="5 6" key="1">
    <citation type="submission" date="2016-10" db="EMBL/GenBank/DDBJ databases">
        <authorList>
            <person name="Varghese N."/>
            <person name="Submissions S."/>
        </authorList>
    </citation>
    <scope>NUCLEOTIDE SEQUENCE [LARGE SCALE GENOMIC DNA]</scope>
    <source>
        <strain evidence="5 6">LMG 18378</strain>
    </source>
</reference>
<dbReference type="Pfam" id="PF00196">
    <property type="entry name" value="GerE"/>
    <property type="match status" value="1"/>
</dbReference>
<dbReference type="SUPFAM" id="SSF48452">
    <property type="entry name" value="TPR-like"/>
    <property type="match status" value="1"/>
</dbReference>
<evidence type="ECO:0000259" key="4">
    <source>
        <dbReference type="PROSITE" id="PS50043"/>
    </source>
</evidence>
<dbReference type="SMART" id="SM00421">
    <property type="entry name" value="HTH_LUXR"/>
    <property type="match status" value="1"/>
</dbReference>
<name>A0AAQ1KDS0_9PSED</name>
<dbReference type="Gene3D" id="3.40.50.300">
    <property type="entry name" value="P-loop containing nucleotide triphosphate hydrolases"/>
    <property type="match status" value="1"/>
</dbReference>